<name>A0A2B7Y2M7_9EURO</name>
<feature type="domain" description="Fungal-type protein kinase" evidence="1">
    <location>
        <begin position="66"/>
        <end position="303"/>
    </location>
</feature>
<protein>
    <recommendedName>
        <fullName evidence="1">Fungal-type protein kinase domain-containing protein</fullName>
    </recommendedName>
</protein>
<dbReference type="EMBL" id="PDNB01000026">
    <property type="protein sequence ID" value="PGH15311.1"/>
    <property type="molecule type" value="Genomic_DNA"/>
</dbReference>
<proteinExistence type="predicted"/>
<dbReference type="STRING" id="1447875.A0A2B7Y2M7"/>
<dbReference type="InterPro" id="IPR011009">
    <property type="entry name" value="Kinase-like_dom_sf"/>
</dbReference>
<gene>
    <name evidence="2" type="ORF">AJ79_02476</name>
</gene>
<dbReference type="PANTHER" id="PTHR38248">
    <property type="entry name" value="FUNK1 6"/>
    <property type="match status" value="1"/>
</dbReference>
<accession>A0A2B7Y2M7</accession>
<comment type="caution">
    <text evidence="2">The sequence shown here is derived from an EMBL/GenBank/DDBJ whole genome shotgun (WGS) entry which is preliminary data.</text>
</comment>
<keyword evidence="3" id="KW-1185">Reference proteome</keyword>
<evidence type="ECO:0000259" key="1">
    <source>
        <dbReference type="Pfam" id="PF17667"/>
    </source>
</evidence>
<dbReference type="Proteomes" id="UP000223968">
    <property type="component" value="Unassembled WGS sequence"/>
</dbReference>
<dbReference type="Gene3D" id="1.10.510.10">
    <property type="entry name" value="Transferase(Phosphotransferase) domain 1"/>
    <property type="match status" value="1"/>
</dbReference>
<dbReference type="InterPro" id="IPR040976">
    <property type="entry name" value="Pkinase_fungal"/>
</dbReference>
<dbReference type="Pfam" id="PF17667">
    <property type="entry name" value="Pkinase_fungal"/>
    <property type="match status" value="1"/>
</dbReference>
<dbReference type="OrthoDB" id="4353729at2759"/>
<organism evidence="2 3">
    <name type="scientific">Helicocarpus griseus UAMH5409</name>
    <dbReference type="NCBI Taxonomy" id="1447875"/>
    <lineage>
        <taxon>Eukaryota</taxon>
        <taxon>Fungi</taxon>
        <taxon>Dikarya</taxon>
        <taxon>Ascomycota</taxon>
        <taxon>Pezizomycotina</taxon>
        <taxon>Eurotiomycetes</taxon>
        <taxon>Eurotiomycetidae</taxon>
        <taxon>Onygenales</taxon>
        <taxon>Ajellomycetaceae</taxon>
        <taxon>Helicocarpus</taxon>
    </lineage>
</organism>
<sequence length="415" mass="47369">MKISKGAMSGSLERDLNDCVFCHVSGFYEKYFEGKTWSAAAEQAMQKVPSTLAGDLCLDFLEIRSVTFIDADGKLEKFYLENKPIAAPQHIVGISTTCYPARRLFVKEPEFVVKFSWGRSKPHTERELLELMEERNVWGAPEILWCQDLGSIRDFRQGLKFTTEPYDFSCDIIRVAPDQKLSPEVMRAPQIPAQPIDLEFDTMLEFLEACRDVVKVIQSLHQDGKALHRNICIKNLAIVPKRKKRDPRGILINFDSALDLQRGLATKGELVGSREFMAIGILTGDSHTYRHDLESLFYVSLWVAICNDREQDDRKSLRWQPKTSRLCGWCSKDFGTVARNKTTDMKPKGFSAILEEFSWEFKHLKGLAKELRQSLFPMQNGELFTGTDIDRNGVGDLYDGMIDAFSRSIAFQVHE</sequence>
<dbReference type="AlphaFoldDB" id="A0A2B7Y2M7"/>
<evidence type="ECO:0000313" key="2">
    <source>
        <dbReference type="EMBL" id="PGH15311.1"/>
    </source>
</evidence>
<reference evidence="2 3" key="1">
    <citation type="submission" date="2017-10" db="EMBL/GenBank/DDBJ databases">
        <title>Comparative genomics in systemic dimorphic fungi from Ajellomycetaceae.</title>
        <authorList>
            <person name="Munoz J.F."/>
            <person name="Mcewen J.G."/>
            <person name="Clay O.K."/>
            <person name="Cuomo C.A."/>
        </authorList>
    </citation>
    <scope>NUCLEOTIDE SEQUENCE [LARGE SCALE GENOMIC DNA]</scope>
    <source>
        <strain evidence="2 3">UAMH5409</strain>
    </source>
</reference>
<dbReference type="SUPFAM" id="SSF56112">
    <property type="entry name" value="Protein kinase-like (PK-like)"/>
    <property type="match status" value="1"/>
</dbReference>
<evidence type="ECO:0000313" key="3">
    <source>
        <dbReference type="Proteomes" id="UP000223968"/>
    </source>
</evidence>
<dbReference type="PANTHER" id="PTHR38248:SF2">
    <property type="entry name" value="FUNK1 11"/>
    <property type="match status" value="1"/>
</dbReference>